<dbReference type="AlphaFoldDB" id="A0A8W8L147"/>
<dbReference type="PROSITE" id="PS50923">
    <property type="entry name" value="SUSHI"/>
    <property type="match status" value="1"/>
</dbReference>
<proteinExistence type="predicted"/>
<keyword evidence="6" id="KW-1185">Reference proteome</keyword>
<evidence type="ECO:0000256" key="2">
    <source>
        <dbReference type="PROSITE-ProRule" id="PRU00302"/>
    </source>
</evidence>
<sequence>MLLKEGLACGVPLAVPSLDMNISVVGEFTPGTVLHFKCNSTSKLDRHHDTERVTMLCLENNTWTIRGAENCKPEKCYIAAAILLTSLVLAVSGAVSYILTMIVIRVLERKSRGVYRPVKGYAADLSQHQPLLKMKI</sequence>
<evidence type="ECO:0000313" key="5">
    <source>
        <dbReference type="EnsemblMetazoa" id="G25856.1:cds"/>
    </source>
</evidence>
<name>A0A8W8L147_MAGGI</name>
<evidence type="ECO:0000313" key="6">
    <source>
        <dbReference type="Proteomes" id="UP000005408"/>
    </source>
</evidence>
<evidence type="ECO:0000256" key="1">
    <source>
        <dbReference type="ARBA" id="ARBA00023157"/>
    </source>
</evidence>
<keyword evidence="3" id="KW-1133">Transmembrane helix</keyword>
<evidence type="ECO:0000256" key="3">
    <source>
        <dbReference type="SAM" id="Phobius"/>
    </source>
</evidence>
<evidence type="ECO:0000259" key="4">
    <source>
        <dbReference type="PROSITE" id="PS50923"/>
    </source>
</evidence>
<keyword evidence="2" id="KW-0768">Sushi</keyword>
<accession>A0A8W8L147</accession>
<comment type="caution">
    <text evidence="2">Lacks conserved residue(s) required for the propagation of feature annotation.</text>
</comment>
<protein>
    <recommendedName>
        <fullName evidence="4">Sushi domain-containing protein</fullName>
    </recommendedName>
</protein>
<feature type="transmembrane region" description="Helical" evidence="3">
    <location>
        <begin position="77"/>
        <end position="107"/>
    </location>
</feature>
<dbReference type="Proteomes" id="UP000005408">
    <property type="component" value="Unassembled WGS sequence"/>
</dbReference>
<dbReference type="Gene3D" id="2.10.70.10">
    <property type="entry name" value="Complement Module, domain 1"/>
    <property type="match status" value="1"/>
</dbReference>
<keyword evidence="3" id="KW-0812">Transmembrane</keyword>
<keyword evidence="1" id="KW-1015">Disulfide bond</keyword>
<dbReference type="EnsemblMetazoa" id="G25856.1">
    <property type="protein sequence ID" value="G25856.1:cds"/>
    <property type="gene ID" value="G25856"/>
</dbReference>
<dbReference type="SUPFAM" id="SSF57535">
    <property type="entry name" value="Complement control module/SCR domain"/>
    <property type="match status" value="1"/>
</dbReference>
<organism evidence="5 6">
    <name type="scientific">Magallana gigas</name>
    <name type="common">Pacific oyster</name>
    <name type="synonym">Crassostrea gigas</name>
    <dbReference type="NCBI Taxonomy" id="29159"/>
    <lineage>
        <taxon>Eukaryota</taxon>
        <taxon>Metazoa</taxon>
        <taxon>Spiralia</taxon>
        <taxon>Lophotrochozoa</taxon>
        <taxon>Mollusca</taxon>
        <taxon>Bivalvia</taxon>
        <taxon>Autobranchia</taxon>
        <taxon>Pteriomorphia</taxon>
        <taxon>Ostreida</taxon>
        <taxon>Ostreoidea</taxon>
        <taxon>Ostreidae</taxon>
        <taxon>Magallana</taxon>
    </lineage>
</organism>
<feature type="domain" description="Sushi" evidence="4">
    <location>
        <begin position="7"/>
        <end position="73"/>
    </location>
</feature>
<keyword evidence="3" id="KW-0472">Membrane</keyword>
<dbReference type="InterPro" id="IPR035976">
    <property type="entry name" value="Sushi/SCR/CCP_sf"/>
</dbReference>
<reference evidence="5" key="1">
    <citation type="submission" date="2022-08" db="UniProtKB">
        <authorList>
            <consortium name="EnsemblMetazoa"/>
        </authorList>
    </citation>
    <scope>IDENTIFICATION</scope>
    <source>
        <strain evidence="5">05x7-T-G4-1.051#20</strain>
    </source>
</reference>
<dbReference type="InterPro" id="IPR000436">
    <property type="entry name" value="Sushi_SCR_CCP_dom"/>
</dbReference>